<keyword evidence="2" id="KW-1185">Reference proteome</keyword>
<dbReference type="AlphaFoldDB" id="A0A8C4T102"/>
<protein>
    <submittedName>
        <fullName evidence="1">FA core complex associated protein 100</fullName>
    </submittedName>
</protein>
<sequence>MANRRCIVDYLAKFHCPLYEDVFASVHVIQNESFIYLCNGTEFVAVYSKCEKQIVVVYQFPGKACLLEEDSKQHCLFVLCEHYGLFSVILHLKDRFPSESQQRGASVDTCRVSLDACIIKDPTIQSFILVQNLIVTVGQKCRVRTLSVFGNPQLGQVSYEKIEELDIPILENVIISSDDKQVRMPPYLCCVFPHGQKRMPSRGIRNFSLEPQLFTLLFGVDATMLDSPVILCGFLDGQVYYLPLRQSVPCTDDLRSGNSVFRMLYHLGQPVRFIGAMLPNDKGNSTLLLVGHYGKVIQIKTEYHCEGSLPNFIERNILGPIVSVHSGATHIYYSTPSDLMTLPLSNTSEESTSSVSDTPATENNLVPFFQSPHSLNVCKIIAVSCPTEMQTGEVELVAFSLAGKLMKVKISRGPSKTNSSRLTTAQTVQRIKDLLSGIGNVSDRASLLKSKIQSKNDSLKRLNWVFNICCLLQSCQERKEENCKETVRCHFIAKWNHLLLRDSLNLTCALENSSSYILEKGWMLCVEVKSQSYSMSSDRKHFSRLYTFPIAKLLPAQTMEVSVPLSSLNDLFLYALVHCTLIYNFQGILGYQENGRQQDQNSFVTSMTFKNCICLPLKTQTVDMLDYLRLANLATLPRELVIKPVTDLVDVFLNTSSHIIHHCSEQIPLKHETQFSLEDGNFVASIKVSTELLKYGLTSTTSGVTLAASTVAWLLSSNSEADLLSLPSDPVITATTPTGKSIKIHAKEISLNDLSADLPISAVEIQIESSSLVDFCSLHWAILQRIQLLMNLKDSGGGTQPAVRMQFLWGLLHQSDVLAKTVQEVRDHLCLGLKISSEATEKLLSTYQQLRSMELVIL</sequence>
<dbReference type="Proteomes" id="UP000694620">
    <property type="component" value="Chromosome 14"/>
</dbReference>
<dbReference type="PANTHER" id="PTHR14890">
    <property type="entry name" value="FANCONI ANEMIA CORE COMPLEX-ASSOCIATED PROTEIN 100"/>
    <property type="match status" value="1"/>
</dbReference>
<dbReference type="GO" id="GO:0036297">
    <property type="term" value="P:interstrand cross-link repair"/>
    <property type="evidence" value="ECO:0007669"/>
    <property type="project" value="InterPro"/>
</dbReference>
<dbReference type="GO" id="GO:0043240">
    <property type="term" value="C:Fanconi anaemia nuclear complex"/>
    <property type="evidence" value="ECO:0007669"/>
    <property type="project" value="InterPro"/>
</dbReference>
<gene>
    <name evidence="1" type="primary">FAAP100</name>
</gene>
<name>A0A8C4T102_ERPCA</name>
<reference evidence="1" key="2">
    <citation type="submission" date="2025-08" db="UniProtKB">
        <authorList>
            <consortium name="Ensembl"/>
        </authorList>
    </citation>
    <scope>IDENTIFICATION</scope>
</reference>
<dbReference type="InterPro" id="IPR029251">
    <property type="entry name" value="Faap100"/>
</dbReference>
<dbReference type="Pfam" id="PF15146">
    <property type="entry name" value="FANCAA"/>
    <property type="match status" value="1"/>
</dbReference>
<evidence type="ECO:0000313" key="1">
    <source>
        <dbReference type="Ensembl" id="ENSECRP00000024152.1"/>
    </source>
</evidence>
<dbReference type="PANTHER" id="PTHR14890:SF1">
    <property type="entry name" value="FANCONI ANEMIA CORE COMPLEX-ASSOCIATED PROTEIN 100"/>
    <property type="match status" value="1"/>
</dbReference>
<proteinExistence type="predicted"/>
<dbReference type="GO" id="GO:0005654">
    <property type="term" value="C:nucleoplasm"/>
    <property type="evidence" value="ECO:0007669"/>
    <property type="project" value="TreeGrafter"/>
</dbReference>
<organism evidence="1 2">
    <name type="scientific">Erpetoichthys calabaricus</name>
    <name type="common">Rope fish</name>
    <name type="synonym">Calamoichthys calabaricus</name>
    <dbReference type="NCBI Taxonomy" id="27687"/>
    <lineage>
        <taxon>Eukaryota</taxon>
        <taxon>Metazoa</taxon>
        <taxon>Chordata</taxon>
        <taxon>Craniata</taxon>
        <taxon>Vertebrata</taxon>
        <taxon>Euteleostomi</taxon>
        <taxon>Actinopterygii</taxon>
        <taxon>Polypteriformes</taxon>
        <taxon>Polypteridae</taxon>
        <taxon>Erpetoichthys</taxon>
    </lineage>
</organism>
<dbReference type="GeneTree" id="ENSGT00390000016682"/>
<reference evidence="1" key="3">
    <citation type="submission" date="2025-09" db="UniProtKB">
        <authorList>
            <consortium name="Ensembl"/>
        </authorList>
    </citation>
    <scope>IDENTIFICATION</scope>
</reference>
<reference evidence="1" key="1">
    <citation type="submission" date="2021-06" db="EMBL/GenBank/DDBJ databases">
        <authorList>
            <consortium name="Wellcome Sanger Institute Data Sharing"/>
        </authorList>
    </citation>
    <scope>NUCLEOTIDE SEQUENCE [LARGE SCALE GENOMIC DNA]</scope>
</reference>
<dbReference type="Ensembl" id="ENSECRT00000024683.1">
    <property type="protein sequence ID" value="ENSECRP00000024152.1"/>
    <property type="gene ID" value="ENSECRG00000016359.1"/>
</dbReference>
<evidence type="ECO:0000313" key="2">
    <source>
        <dbReference type="Proteomes" id="UP000694620"/>
    </source>
</evidence>
<accession>A0A8C4T102</accession>